<dbReference type="AlphaFoldDB" id="A0A9X3NHK3"/>
<accession>A0A9X3NHK3</accession>
<dbReference type="Proteomes" id="UP001147653">
    <property type="component" value="Unassembled WGS sequence"/>
</dbReference>
<proteinExistence type="predicted"/>
<reference evidence="1" key="1">
    <citation type="submission" date="2022-10" db="EMBL/GenBank/DDBJ databases">
        <title>The WGS of Solirubrobacter phytolaccae KCTC 29190.</title>
        <authorList>
            <person name="Jiang Z."/>
        </authorList>
    </citation>
    <scope>NUCLEOTIDE SEQUENCE</scope>
    <source>
        <strain evidence="1">KCTC 29190</strain>
    </source>
</reference>
<protein>
    <submittedName>
        <fullName evidence="1">Uncharacterized protein</fullName>
    </submittedName>
</protein>
<sequence>MTSQPSGADAPTTVSIAAGPLVGPILRRVVGMLAARADLPLDRLDDAVLVADLIAARAPAHVLYGTVDVAFEPGPRTLSLRVGPLRPGGGDALVVDAAVPGVGNVIEQLADELRVAPEGEREFLHVRLEYANAAN</sequence>
<dbReference type="RefSeq" id="WP_270029515.1">
    <property type="nucleotide sequence ID" value="NZ_JAPDDP010000096.1"/>
</dbReference>
<organism evidence="1 2">
    <name type="scientific">Solirubrobacter phytolaccae</name>
    <dbReference type="NCBI Taxonomy" id="1404360"/>
    <lineage>
        <taxon>Bacteria</taxon>
        <taxon>Bacillati</taxon>
        <taxon>Actinomycetota</taxon>
        <taxon>Thermoleophilia</taxon>
        <taxon>Solirubrobacterales</taxon>
        <taxon>Solirubrobacteraceae</taxon>
        <taxon>Solirubrobacter</taxon>
    </lineage>
</organism>
<name>A0A9X3NHK3_9ACTN</name>
<comment type="caution">
    <text evidence="1">The sequence shown here is derived from an EMBL/GenBank/DDBJ whole genome shotgun (WGS) entry which is preliminary data.</text>
</comment>
<evidence type="ECO:0000313" key="2">
    <source>
        <dbReference type="Proteomes" id="UP001147653"/>
    </source>
</evidence>
<gene>
    <name evidence="1" type="ORF">OJ997_32345</name>
</gene>
<dbReference type="EMBL" id="JAPDDP010000096">
    <property type="protein sequence ID" value="MDA0185040.1"/>
    <property type="molecule type" value="Genomic_DNA"/>
</dbReference>
<keyword evidence="2" id="KW-1185">Reference proteome</keyword>
<evidence type="ECO:0000313" key="1">
    <source>
        <dbReference type="EMBL" id="MDA0185040.1"/>
    </source>
</evidence>